<sequence>MAAGTSPGCRSATASTGSSAVCFGNSQVDPVRRVPAIQDVAQECPWVRAAVVDVRMLRIEGSNDLVPALRPMPRGPDRAAPVLSVAPHLQLNGRPLD</sequence>
<dbReference type="STRING" id="427683.A5481_03170"/>
<accession>A0A179SJ03</accession>
<reference evidence="1 2" key="1">
    <citation type="submission" date="2016-04" db="EMBL/GenBank/DDBJ databases">
        <authorList>
            <person name="Evans L.H."/>
            <person name="Alamgir A."/>
            <person name="Owens N."/>
            <person name="Weber N.D."/>
            <person name="Virtaneva K."/>
            <person name="Barbian K."/>
            <person name="Babar A."/>
            <person name="Rosenke K."/>
        </authorList>
    </citation>
    <scope>NUCLEOTIDE SEQUENCE [LARGE SCALE GENOMIC DNA]</scope>
    <source>
        <strain evidence="1 2">PMB02</strain>
    </source>
</reference>
<protein>
    <submittedName>
        <fullName evidence="1">Uncharacterized protein</fullName>
    </submittedName>
</protein>
<comment type="caution">
    <text evidence="1">The sequence shown here is derived from an EMBL/GenBank/DDBJ whole genome shotgun (WGS) entry which is preliminary data.</text>
</comment>
<name>A0A179SJ03_9HYPH</name>
<proteinExistence type="predicted"/>
<evidence type="ECO:0000313" key="2">
    <source>
        <dbReference type="Proteomes" id="UP000078316"/>
    </source>
</evidence>
<dbReference type="AlphaFoldDB" id="A0A179SJ03"/>
<evidence type="ECO:0000313" key="1">
    <source>
        <dbReference type="EMBL" id="OAS26980.1"/>
    </source>
</evidence>
<gene>
    <name evidence="1" type="ORF">A5481_03170</name>
</gene>
<organism evidence="1 2">
    <name type="scientific">Methylobacterium platani</name>
    <dbReference type="NCBI Taxonomy" id="427683"/>
    <lineage>
        <taxon>Bacteria</taxon>
        <taxon>Pseudomonadati</taxon>
        <taxon>Pseudomonadota</taxon>
        <taxon>Alphaproteobacteria</taxon>
        <taxon>Hyphomicrobiales</taxon>
        <taxon>Methylobacteriaceae</taxon>
        <taxon>Methylobacterium</taxon>
    </lineage>
</organism>
<dbReference type="EMBL" id="LWHQ01000007">
    <property type="protein sequence ID" value="OAS26980.1"/>
    <property type="molecule type" value="Genomic_DNA"/>
</dbReference>
<dbReference type="Proteomes" id="UP000078316">
    <property type="component" value="Unassembled WGS sequence"/>
</dbReference>